<keyword evidence="3" id="KW-1185">Reference proteome</keyword>
<name>A0AA40FI33_9HYME</name>
<reference evidence="2" key="1">
    <citation type="submission" date="2021-10" db="EMBL/GenBank/DDBJ databases">
        <title>Melipona bicolor Genome sequencing and assembly.</title>
        <authorList>
            <person name="Araujo N.S."/>
            <person name="Arias M.C."/>
        </authorList>
    </citation>
    <scope>NUCLEOTIDE SEQUENCE</scope>
    <source>
        <strain evidence="2">USP_2M_L1-L4_2017</strain>
        <tissue evidence="2">Whole body</tissue>
    </source>
</reference>
<evidence type="ECO:0000256" key="1">
    <source>
        <dbReference type="SAM" id="MobiDB-lite"/>
    </source>
</evidence>
<sequence length="57" mass="6921">MIQTDDIDKGTEGKRKITTKERKEREQEDKRKEMMKRQGDKMAKKRRIETPRTKAKE</sequence>
<organism evidence="2 3">
    <name type="scientific">Melipona bicolor</name>
    <dbReference type="NCBI Taxonomy" id="60889"/>
    <lineage>
        <taxon>Eukaryota</taxon>
        <taxon>Metazoa</taxon>
        <taxon>Ecdysozoa</taxon>
        <taxon>Arthropoda</taxon>
        <taxon>Hexapoda</taxon>
        <taxon>Insecta</taxon>
        <taxon>Pterygota</taxon>
        <taxon>Neoptera</taxon>
        <taxon>Endopterygota</taxon>
        <taxon>Hymenoptera</taxon>
        <taxon>Apocrita</taxon>
        <taxon>Aculeata</taxon>
        <taxon>Apoidea</taxon>
        <taxon>Anthophila</taxon>
        <taxon>Apidae</taxon>
        <taxon>Melipona</taxon>
    </lineage>
</organism>
<comment type="caution">
    <text evidence="2">The sequence shown here is derived from an EMBL/GenBank/DDBJ whole genome shotgun (WGS) entry which is preliminary data.</text>
</comment>
<gene>
    <name evidence="2" type="ORF">K0M31_013292</name>
</gene>
<accession>A0AA40FI33</accession>
<dbReference type="EMBL" id="JAHYIQ010000036">
    <property type="protein sequence ID" value="KAK1119463.1"/>
    <property type="molecule type" value="Genomic_DNA"/>
</dbReference>
<protein>
    <submittedName>
        <fullName evidence="2">Uncharacterized protein</fullName>
    </submittedName>
</protein>
<evidence type="ECO:0000313" key="3">
    <source>
        <dbReference type="Proteomes" id="UP001177670"/>
    </source>
</evidence>
<dbReference type="AlphaFoldDB" id="A0AA40FI33"/>
<feature type="region of interest" description="Disordered" evidence="1">
    <location>
        <begin position="1"/>
        <end position="57"/>
    </location>
</feature>
<proteinExistence type="predicted"/>
<evidence type="ECO:0000313" key="2">
    <source>
        <dbReference type="EMBL" id="KAK1119463.1"/>
    </source>
</evidence>
<dbReference type="Proteomes" id="UP001177670">
    <property type="component" value="Unassembled WGS sequence"/>
</dbReference>